<feature type="region of interest" description="Disordered" evidence="4">
    <location>
        <begin position="4582"/>
        <end position="4602"/>
    </location>
</feature>
<reference evidence="6" key="1">
    <citation type="submission" date="2023-08" db="EMBL/GenBank/DDBJ databases">
        <authorList>
            <person name="Audoor S."/>
            <person name="Bilcke G."/>
        </authorList>
    </citation>
    <scope>NUCLEOTIDE SEQUENCE</scope>
</reference>
<dbReference type="GO" id="GO:0045053">
    <property type="term" value="P:protein retention in Golgi apparatus"/>
    <property type="evidence" value="ECO:0007669"/>
    <property type="project" value="TreeGrafter"/>
</dbReference>
<dbReference type="InterPro" id="IPR009543">
    <property type="entry name" value="VPS13_VAB"/>
</dbReference>
<dbReference type="InterPro" id="IPR026847">
    <property type="entry name" value="VPS13"/>
</dbReference>
<keyword evidence="2" id="KW-0813">Transport</keyword>
<feature type="region of interest" description="Disordered" evidence="4">
    <location>
        <begin position="4808"/>
        <end position="4839"/>
    </location>
</feature>
<name>A0AAD2CWT0_9STRA</name>
<evidence type="ECO:0000256" key="2">
    <source>
        <dbReference type="ARBA" id="ARBA00022448"/>
    </source>
</evidence>
<feature type="compositionally biased region" description="Low complexity" evidence="4">
    <location>
        <begin position="2017"/>
        <end position="2027"/>
    </location>
</feature>
<dbReference type="InterPro" id="IPR026854">
    <property type="entry name" value="VPS13_N"/>
</dbReference>
<keyword evidence="7" id="KW-1185">Reference proteome</keyword>
<feature type="domain" description="PDZ" evidence="5">
    <location>
        <begin position="3122"/>
        <end position="3188"/>
    </location>
</feature>
<sequence>MFERYLTDALVSHFGHVIENLDSDKARLSAWNGQVVLNDLSLRRNALESFLPDCPVEIAYGKVGNLELRIPWRLFKSQMRWRGKKASLLETNCSIILKDVNILITPRREWMDRDESNEQKETLSEEDMQQNKRTEKEKRVQSLLDADLLRRVATSTRSSRWGWVRDWLSNLLSTLSITIENIHIRYEDPGTSMGYVWQSNADGAKLRRYRPAFAVGITLQVFSFQAADNEDTKKIEDTAGEEKTEKKDETDDSASVVEVKDTQPFQIRQKIAAGENLAIYWDGNCELISVHSSNRNIKSDATTYCGNSFRILNGEVDYFFEDSNLYNEDHTYVLDPISPTIDINLVSTRKSNVENELDPKVLPDESTTDTQEAPANTILLPASSFSIDLPPCKLTLSRITLEDTAYIRKSLSVWNQWKRGFLPEASLRRLAELRPATTPLGNAKKWWIYAGEATIELLKVQRAGKKSKDIDWVESRKRGWVGFMDAVRRRREYIKLSKEFLAFIKQNDKKISLKTHQALVEMEDGLNPREIVAFRIALYDEIEERQEETVVTVRREKQKEIDVLSVEHRSWMMDEMLRALNREKANMDRVQSSQNGPAIQTDEEESTDNVVWSASFVCRQFAIQVNDAAVKRVKNQWTAPIIQLSTAWILEHKWHDDGSWDTDCTLASLEVKDLTSSRNRQLQTLYPYLVGRKREAGNVPVENAIVIDGITYSRSVSVTVSRKLVWNTKDGVPQYDDDDRGSRTSFQIRILPMEIVYSTAPVEGLSRVLATIKTPELVDDMHRVASAAQGWRAKQKRKFLQTLAHEHKRIIVDVDVGSPELIIPEDINRADTPILAVDLGRLQISNELSTEEVKTEFDDKWQLALSDIQVRCTTGAIRNPKADEVENSQILHLVEPFSLNFTLLTRIASSDDPVVQETTKIQGSVTLPRLAFNLTSSAMRLVLRLKQQWEHRKKETAVRQSQPAQNSHRRSRSMQLTASPSRRRVSTISRDIPNGDAISQTLSYNSTICRVTRFDFSAPLITLRVSNDVDGRDCSVPGKSGTPLVDLAFRGITGKYIQEETFQGDLTNSFDAKLHSLSAIDLYQTAGRDFAMLLSSIPTQALPENIFDRSSWESYYAESRNASESSTSRRKDLVAIQYKSKVAFGNIEDKKAIEVEPNSLSIWFHELYIEWNAETFAGIQKALKLPQGQEPAKTSMHEETVSVVSGEEDEFFDAEEDEFFDAGSEVVTSIEPPPDLLMYRFKTSTWIETGGLRLSLPLAASSVSHGSPFLPSLASTNHEATGNVDYNSMLRTRSFEIKFELSVLSINFNKETRHRKLVNAQMDATSISYKTNSIGGSLTKMKMGNLVFTDPDSLSNKSLYGQILGLKSESENSEKSDVLSLLVMEILVNPPKREYNAKVVDSEQTRDEGVSIDRERGQVAGSNNFIRALFSPMRFVFLEQLWFEIIDYFFEGVMGTAVWGGKIITPKSLLKQIEERAMETPTEFLLGSDAVGFNFTRCDISLESPEIILPVSYLSPHHMRLELTSIKISNHYDGCSFCDDPTIANGTFEGERMQWFNNYNIALRGLRLRSWSGRELGKDPSVADITLRWPVGPLAYRIVPKWIVGCKFSSLDISLRRSEYALLQHIITFNIGEPSRHLDEWEVLQTISNSILEAYQERILVPYGYDKKDVPPTTYDVAVDVPLLSFSLIEEKEIVQTIAIVRCMDLLWSLRKESDRIVKQRLTCDIEVVTPSSKTGFDTLLSMSKYDTIISSEGSTSHETVPELTYTSTTQVSGNNVKTLEIVDPCIYVIVPAWSKFMEFFQELPEPEIWSAQEARSMLKVGDRWYRIAAPLEEMDGKETIESKLRWIGLISETIKLDHQNMDTSTIGLPKYQFHISLAWPRIILSSKATASNRLILRMNHLDYLNINDGHSKSIQRSFFLHDVEVYTVSSQKPIHRINEGSVSLIHPWSVVGLVEKCNGFKVGACESHTWHVTGDILKARAAYSDILVAIEVCMSVFNSPQDGKSKSRNKTNQKATTPQPTDSSTSSLLVQDDVKDALCNLPKKLVYNIALDGFELNVADDSGRHFAGTQDLIILSLVDLNFCREVSHDGAASVNLCLQSLDLFDCLQAERSPFRTAVSSREGVMGLGGSDPEPITEPIVTTAGSSRMGWEDYRAHGDRQNGFELSRSFVKKVRPSQEGNEKSTEERIEVQYLFSADGQHQYSVHLRSFALQWNPSTVIAIQRFLGRLRKDAVINGTQSETGEIESVTKPVLSSLREEQGIDVDRSRREEGAKTHASILIGSFTICLNKEHQHRRLVEVTLSSCQMSLDSSDEGTSVDGQLGDLVGWDSDNYAVSHKKNATITTENRNILKVLNGDQGKNENDEGFNRFLRFQYKTFRQRLPPSRMVTEVPSWVKPHLSDSGEIDDVLKVSLAALQFTYLRERTEEIIDYLSNGLPGKGMGVTSRAAKGFLEKRILTKSFLELDIGSPEVIIPQHETLNAGIMLKLGDVNLRSWFEQDFKKPLASGGQGDWWRILSLRLTGFCIGTMKRKRGVDDLSLITNPIDLEIMLRKPTVKGRELAVRGNLSSLDLELDYSDYVFLRAVARDNIGRNINTDAWDNVEKAYWLEEEKKEDDSSLISNVADNESRKVEYSSNARFVRYGKAGKRERELQSTSPSRPSGAKANGMGQDARTIFDLRFKLDGLSLKLRRDDDVKEAMEDTLKQSLHYDIMLLRVQLVEITLSSKDTGDSSFCLSLYRLGLFDLGDTGRLHRQRYLASLPSMAASRAKHKASRQPCAFRVLIEGYSLSEVDSNNTSNSEDNAQLVVNVDRCSAASAMEGGSLTDSGLPMDSKVTVAKAVVNNLSVNALIRPFKEIAAFMACDWETKAVQKLPKNMSRFETTIQNSTKDGSGSLSTGKNASGFQLKVVAHYPRVFFLADESDAHSRALVLRGLAVVDLSRTNLIANEEVPTGSSALPQEDRRHVTALKAQLYRMESYINPDVDEQLGFTYRHKTIVGNRYASIFPDPEGDESVKDSHSSDTLGVALIQPVTTGVEFFEYRRDLFPTKRSLFVNVEPVSTMFSFQDLQLIETVLHRWASRRSKKEAIQRLEHVYSDENMSPRNSETLHHSENEIFDIQFRTNRLGLSLKVHGDQVEVVEIKNSDLLAHVRPGDILIAIEGENYRSTSLDKVVRHLSQCKRPTTVTFSRRRLIGTPRKLDATPPMSKTKLERTPPTTPVSNEETTASVRYLDVRFRLGMSRGLELDKSICGRFPVVARILPNFFHATRGCNIEENTSDEIEATFLVRRELRIPRTGAVVVAINGLSVEEIGVKESFRRLEALSFEGSERNTYSSISDIMQSQVYWLSFMEADASVWGKVEEIDVSAEGIALSFIDDLQGRDMPLFRAKLSSVNAHIERGLGVEARVLDVSTPSLLKVPSDLLYKDDDNQVSLSEHEIANQHSEVVSAFSVLAMCSIDYFHPRVACWEPLMEPSQLFAHLEMQRGNVARRGQIALELSDYLLYERLFKVGLSSANRRPQMMAVNVTDAGAQVLVNATNQWKEWRKSIINESEGDDNESTSEVIDGDAPGLPLHHNVEGSEETKQPHVSDEVVTSRSYEQARTYRQTKRLKAQRAAQAALLFATKRGADNKESASAKPFVFKNRTGVSIAFAQMSNDKDQQKLFSASTSSVEGIGEYSGLEECSPSSVVVIADKEDARFSMEVIANQGLQGNVQEGKGTRYGSSKIRDYEGRFPNLVVSIQAVSGVSVDPLLNLQVYKVGSEVRHLVVKKDSDTDGDDVDDEAHYSIPVVWKVEIEDNRRILTLSTAVRVVSFGFNTPIEVGVLDHKEPDSAEDVSRVTSVGISRPEAAFFLPLWLALKLDPVDVYVRPCDNFSSNYNWSDSSVLHFGPSIAHSKEGGKLKAVEAGRWTWKQSFSELTYIGCKPVNKHRSQAFLTVFGTSSAVTSAKATIEKKRADIDEVISVTIDSGLTLRNMLPMNLEWEVAHADGKKRNVVDTSGNKETNVGRVFSFDDNLTTTKSTTFEPGQCLEVFASDVCSQELEARFKVTNGVDWSTWASLSLMDTVYNKRDKNEANLEEDDFLAAMTPGVRQVNVQVRDDSLEVPLTFGVRIVPKMTLPDDPQRGDVYGLEVIVFAELWIRNLTSLPLNFGCPAYQLHEPGSDVNTEICSADESLARFTAESALIEIANLLEVGDKGTGLRGGGAAAKSAELLGIESLPGQECDHLIEEVFEYIEIDSSTVKRRWWAAESYNSYRANLTLSDEKHENWRWLDDSWAIDCVGQAQARHGGWESCRALFTSGGSFDGTRTFDPAHTFRRRRYFRQRTGYGCSSATKQPQHSGVLRGGLQAIHQPLVDSFSKEQLKLKRKRANGESKPPKKKKGDEDDDDAAFKISVKSGDGRWCSPVAIPDNGATHGVIRLLSSRWPTLTMERVRPQDERSLKGEKIRGFSYKSASLEPDLFELCYSVADVDGEWGEFSRTMEISPRFLIKNTSEKFVIEAKQCGASDDTMLRLGPQESKPFFWADFRLPKLVSVRPSGYSLRGTDKYRWSGGFDICNIGMVPIRVRGRMVGSNEQSKEDRQSLRATVEVRPGTGGSGRNIALKEEDPEGDGSLFRIENTSTFPIWLAQDGNLVNPLSSASTENGAHGLGEELTQIDGDLIRPNEKFSFALDVPYRQGKYANRKEASISDLMSLRVALAPLSSRAGVETVKSIRLTTVGVSLRLNASKLVGSFLPGSREMLQQMRVLGIVTTDGPTRVLRFCLISHPAPDVFRNAFEEVSYMSMSQNRSKERIKDHRQQDFTREISDATTATVTILKSNELPTEEEARGKALAEAGASSKKSDKPRTTFRGLEDETYSIRADFGGFLFSLVDSVPSEIALASVKSITALARWNKLRTSDATMIASIGWIQVDNHVPSAPFKVALRPEKSGHSTDSMDNTSNAQSQSSPLLVLALSFAPKHKSGIMCLRSVTIAPGNIMVAIDLAFLVRIQRFAQGLQGHFQNADGWKSIRSGMVYAEQKKHIPFPKFDSSDEVLERAALFASENQNLYFQALTILPCNINFSVAPARALSPAQAALEGAETAAIHVAVRKGDVKVGNSSALLGVRVGRRNKTPLSVVRGVFKSIVVDALIRLDGASLDLAGVGLRNHISTGPQLTTYILAHYVNSLRHNVPALIGSLAAFGNPLGLIRGVGEGVSDFVSEPVKGFQKSVKELDPTFLVDGVARGTESLARHTVGGFADSASLLTDTFSKNMAVLTLDRRYAQKRDRDKILRVNGDGKVTLAGGMESGFNKLVGGFRDGVTGVVDAPIRGAEKRGIEGFAKGVGKGILGLMVKPIIGISDAATDVMIGVKSTVEKDSVYQNLALARNQLRPRRPMYGRDKVLRQFKMEDAAAATLMQRTSCAGEGYLSHIDMTNRVALFSVVRCLVLDSTGKELVSLQYEQIAEANARSFQEFGKDETWRVEILLTENLKPKGRRNGKLVEIVECNNKDEAIVLCSQIKQGVDLVTNEDRL</sequence>
<dbReference type="Pfam" id="PF12624">
    <property type="entry name" value="VPS13_N"/>
    <property type="match status" value="1"/>
</dbReference>
<feature type="compositionally biased region" description="Basic and acidic residues" evidence="4">
    <location>
        <begin position="3570"/>
        <end position="3585"/>
    </location>
</feature>
<proteinExistence type="inferred from homology"/>
<feature type="region of interest" description="Disordered" evidence="4">
    <location>
        <begin position="953"/>
        <end position="986"/>
    </location>
</feature>
<feature type="region of interest" description="Disordered" evidence="4">
    <location>
        <begin position="3546"/>
        <end position="3601"/>
    </location>
</feature>
<comment type="caution">
    <text evidence="6">The sequence shown here is derived from an EMBL/GenBank/DDBJ whole genome shotgun (WGS) entry which is preliminary data.</text>
</comment>
<dbReference type="SMART" id="SM00228">
    <property type="entry name" value="PDZ"/>
    <property type="match status" value="1"/>
</dbReference>
<dbReference type="Pfam" id="PF25036">
    <property type="entry name" value="VPS13_VAB"/>
    <property type="match status" value="1"/>
</dbReference>
<feature type="compositionally biased region" description="Polar residues" evidence="4">
    <location>
        <begin position="3587"/>
        <end position="3599"/>
    </location>
</feature>
<evidence type="ECO:0000313" key="6">
    <source>
        <dbReference type="EMBL" id="CAJ1945620.1"/>
    </source>
</evidence>
<evidence type="ECO:0000313" key="7">
    <source>
        <dbReference type="Proteomes" id="UP001295423"/>
    </source>
</evidence>
<dbReference type="Proteomes" id="UP001295423">
    <property type="component" value="Unassembled WGS sequence"/>
</dbReference>
<feature type="region of interest" description="Disordered" evidence="4">
    <location>
        <begin position="2644"/>
        <end position="2667"/>
    </location>
</feature>
<dbReference type="PROSITE" id="PS50106">
    <property type="entry name" value="PDZ"/>
    <property type="match status" value="1"/>
</dbReference>
<feature type="region of interest" description="Disordered" evidence="4">
    <location>
        <begin position="2001"/>
        <end position="2027"/>
    </location>
</feature>
<keyword evidence="3" id="KW-0445">Lipid transport</keyword>
<dbReference type="GO" id="GO:0006623">
    <property type="term" value="P:protein targeting to vacuole"/>
    <property type="evidence" value="ECO:0007669"/>
    <property type="project" value="TreeGrafter"/>
</dbReference>
<feature type="region of interest" description="Disordered" evidence="4">
    <location>
        <begin position="3194"/>
        <end position="3220"/>
    </location>
</feature>
<evidence type="ECO:0000256" key="4">
    <source>
        <dbReference type="SAM" id="MobiDB-lite"/>
    </source>
</evidence>
<feature type="compositionally biased region" description="Basic and acidic residues" evidence="4">
    <location>
        <begin position="4357"/>
        <end position="4368"/>
    </location>
</feature>
<dbReference type="PANTHER" id="PTHR16166:SF93">
    <property type="entry name" value="INTERMEMBRANE LIPID TRANSFER PROTEIN VPS13"/>
    <property type="match status" value="1"/>
</dbReference>
<accession>A0AAD2CWT0</accession>
<evidence type="ECO:0000256" key="3">
    <source>
        <dbReference type="ARBA" id="ARBA00023055"/>
    </source>
</evidence>
<dbReference type="SUPFAM" id="SSF50156">
    <property type="entry name" value="PDZ domain-like"/>
    <property type="match status" value="1"/>
</dbReference>
<dbReference type="InterPro" id="IPR036034">
    <property type="entry name" value="PDZ_sf"/>
</dbReference>
<evidence type="ECO:0000256" key="1">
    <source>
        <dbReference type="ARBA" id="ARBA00006545"/>
    </source>
</evidence>
<protein>
    <recommendedName>
        <fullName evidence="5">PDZ domain-containing protein</fullName>
    </recommendedName>
</protein>
<dbReference type="GO" id="GO:0006869">
    <property type="term" value="P:lipid transport"/>
    <property type="evidence" value="ECO:0007669"/>
    <property type="project" value="UniProtKB-KW"/>
</dbReference>
<dbReference type="PANTHER" id="PTHR16166">
    <property type="entry name" value="VACUOLAR PROTEIN SORTING-ASSOCIATED PROTEIN VPS13"/>
    <property type="match status" value="1"/>
</dbReference>
<organism evidence="6 7">
    <name type="scientific">Cylindrotheca closterium</name>
    <dbReference type="NCBI Taxonomy" id="2856"/>
    <lineage>
        <taxon>Eukaryota</taxon>
        <taxon>Sar</taxon>
        <taxon>Stramenopiles</taxon>
        <taxon>Ochrophyta</taxon>
        <taxon>Bacillariophyta</taxon>
        <taxon>Bacillariophyceae</taxon>
        <taxon>Bacillariophycidae</taxon>
        <taxon>Bacillariales</taxon>
        <taxon>Bacillariaceae</taxon>
        <taxon>Cylindrotheca</taxon>
    </lineage>
</organism>
<dbReference type="EMBL" id="CAKOGP040001446">
    <property type="protein sequence ID" value="CAJ1945620.1"/>
    <property type="molecule type" value="Genomic_DNA"/>
</dbReference>
<feature type="region of interest" description="Disordered" evidence="4">
    <location>
        <begin position="4357"/>
        <end position="4380"/>
    </location>
</feature>
<evidence type="ECO:0000259" key="5">
    <source>
        <dbReference type="PROSITE" id="PS50106"/>
    </source>
</evidence>
<comment type="similarity">
    <text evidence="1">Belongs to the VPS13 family.</text>
</comment>
<gene>
    <name evidence="6" type="ORF">CYCCA115_LOCUS9764</name>
</gene>
<feature type="region of interest" description="Disordered" evidence="4">
    <location>
        <begin position="113"/>
        <end position="138"/>
    </location>
</feature>
<dbReference type="InterPro" id="IPR001478">
    <property type="entry name" value="PDZ"/>
</dbReference>